<proteinExistence type="inferred from homology"/>
<dbReference type="InterPro" id="IPR001714">
    <property type="entry name" value="Pept_M24_MAP"/>
</dbReference>
<evidence type="ECO:0000313" key="10">
    <source>
        <dbReference type="Proteomes" id="UP001221763"/>
    </source>
</evidence>
<feature type="binding site" evidence="6">
    <location>
        <position position="233"/>
    </location>
    <ligand>
        <name>a divalent metal cation</name>
        <dbReference type="ChEBI" id="CHEBI:60240"/>
        <label>2</label>
        <note>catalytic</note>
    </ligand>
</feature>
<feature type="binding site" evidence="6">
    <location>
        <position position="176"/>
    </location>
    <ligand>
        <name>substrate</name>
    </ligand>
</feature>
<dbReference type="NCBIfam" id="TIGR00500">
    <property type="entry name" value="met_pdase_I"/>
    <property type="match status" value="1"/>
</dbReference>
<dbReference type="CDD" id="cd01086">
    <property type="entry name" value="MetAP1"/>
    <property type="match status" value="1"/>
</dbReference>
<sequence length="247" mass="27643">MLSIKSSHEITIMRKAGQILSCIRTELLNFLKIGVSTFELDMIAFELMKKNGVVSAFKDYQGFGGHICISVNEAVVHGLPSKKKILKNGDIVTIDLGIKYKGYFVDSAYTYILGTVPMKVKRFIENTEKALYLGINQIKPGNKISDISYAIAEIGRIHNYGIIEVFSGHGIGTRLHEEPYIFNFKFVDKDYILVPGMTFCVEPMFTLGSKEVKILKDGWTAITSDLSLSAHFEHTILVTDEGYDILT</sequence>
<name>A0ABT5L8I2_9MOLU</name>
<keyword evidence="5 6" id="KW-0378">Hydrolase</keyword>
<keyword evidence="4 6" id="KW-0479">Metal-binding</keyword>
<feature type="binding site" evidence="6">
    <location>
        <position position="95"/>
    </location>
    <ligand>
        <name>a divalent metal cation</name>
        <dbReference type="ChEBI" id="CHEBI:60240"/>
        <label>1</label>
    </ligand>
</feature>
<comment type="catalytic activity">
    <reaction evidence="6 7">
        <text>Release of N-terminal amino acids, preferentially methionine, from peptides and arylamides.</text>
        <dbReference type="EC" id="3.4.11.18"/>
    </reaction>
</comment>
<feature type="binding site" evidence="6">
    <location>
        <position position="233"/>
    </location>
    <ligand>
        <name>a divalent metal cation</name>
        <dbReference type="ChEBI" id="CHEBI:60240"/>
        <label>1</label>
    </ligand>
</feature>
<keyword evidence="10" id="KW-1185">Reference proteome</keyword>
<dbReference type="SUPFAM" id="SSF55920">
    <property type="entry name" value="Creatinase/aminopeptidase"/>
    <property type="match status" value="1"/>
</dbReference>
<comment type="similarity">
    <text evidence="6">Belongs to the peptidase M24A family. Methionine aminopeptidase type 1 subfamily.</text>
</comment>
<keyword evidence="3 6" id="KW-0645">Protease</keyword>
<evidence type="ECO:0000256" key="2">
    <source>
        <dbReference type="ARBA" id="ARBA00022438"/>
    </source>
</evidence>
<evidence type="ECO:0000256" key="3">
    <source>
        <dbReference type="ARBA" id="ARBA00022670"/>
    </source>
</evidence>
<feature type="domain" description="Peptidase M24" evidence="8">
    <location>
        <begin position="12"/>
        <end position="240"/>
    </location>
</feature>
<accession>A0ABT5L8I2</accession>
<feature type="binding site" evidence="6">
    <location>
        <position position="77"/>
    </location>
    <ligand>
        <name>substrate</name>
    </ligand>
</feature>
<organism evidence="9 10">
    <name type="scientific">Columbia Basin potato purple top phytoplasma</name>
    <dbReference type="NCBI Taxonomy" id="307134"/>
    <lineage>
        <taxon>Bacteria</taxon>
        <taxon>Bacillati</taxon>
        <taxon>Mycoplasmatota</taxon>
        <taxon>Mollicutes</taxon>
        <taxon>Acholeplasmatales</taxon>
        <taxon>Acholeplasmataceae</taxon>
        <taxon>Candidatus Phytoplasma</taxon>
        <taxon>16SrVI (Clover proliferation group)</taxon>
    </lineage>
</organism>
<comment type="subunit">
    <text evidence="6">Monomer.</text>
</comment>
<reference evidence="9 10" key="1">
    <citation type="journal article" date="2023" name="Plant">
        <title>Draft Genome Sequence Resource of CBPPT1, a 'Candidatus Phytoplasma trifolii'-Related Strain Associated with Potato Purple Top Disease in the Columbia Basin, U.S.A.</title>
        <authorList>
            <person name="Wei W."/>
            <person name="Shao J."/>
            <person name="Bottner-Parker K.D."/>
            <person name="Zhao Y."/>
        </authorList>
    </citation>
    <scope>NUCLEOTIDE SEQUENCE [LARGE SCALE GENOMIC DNA]</scope>
    <source>
        <strain evidence="9 10">CBPPT1</strain>
    </source>
</reference>
<evidence type="ECO:0000313" key="9">
    <source>
        <dbReference type="EMBL" id="MDC9031964.1"/>
    </source>
</evidence>
<dbReference type="HAMAP" id="MF_01974">
    <property type="entry name" value="MetAP_1"/>
    <property type="match status" value="1"/>
</dbReference>
<feature type="binding site" evidence="6">
    <location>
        <position position="106"/>
    </location>
    <ligand>
        <name>a divalent metal cation</name>
        <dbReference type="ChEBI" id="CHEBI:60240"/>
        <label>1</label>
    </ligand>
</feature>
<evidence type="ECO:0000256" key="1">
    <source>
        <dbReference type="ARBA" id="ARBA00002521"/>
    </source>
</evidence>
<comment type="caution">
    <text evidence="9">The sequence shown here is derived from an EMBL/GenBank/DDBJ whole genome shotgun (WGS) entry which is preliminary data.</text>
</comment>
<dbReference type="EC" id="3.4.11.18" evidence="6 7"/>
<dbReference type="Proteomes" id="UP001221763">
    <property type="component" value="Unassembled WGS sequence"/>
</dbReference>
<dbReference type="InterPro" id="IPR000994">
    <property type="entry name" value="Pept_M24"/>
</dbReference>
<evidence type="ECO:0000256" key="5">
    <source>
        <dbReference type="ARBA" id="ARBA00022801"/>
    </source>
</evidence>
<dbReference type="InterPro" id="IPR036005">
    <property type="entry name" value="Creatinase/aminopeptidase-like"/>
</dbReference>
<dbReference type="GO" id="GO:0004177">
    <property type="term" value="F:aminopeptidase activity"/>
    <property type="evidence" value="ECO:0007669"/>
    <property type="project" value="UniProtKB-KW"/>
</dbReference>
<comment type="cofactor">
    <cofactor evidence="6">
        <name>Co(2+)</name>
        <dbReference type="ChEBI" id="CHEBI:48828"/>
    </cofactor>
    <cofactor evidence="6">
        <name>Zn(2+)</name>
        <dbReference type="ChEBI" id="CHEBI:29105"/>
    </cofactor>
    <cofactor evidence="6">
        <name>Mn(2+)</name>
        <dbReference type="ChEBI" id="CHEBI:29035"/>
    </cofactor>
    <cofactor evidence="6">
        <name>Fe(2+)</name>
        <dbReference type="ChEBI" id="CHEBI:29033"/>
    </cofactor>
    <text evidence="6">Binds 2 divalent metal cations per subunit. Has a high-affinity and a low affinity metal-binding site. The true nature of the physiological cofactor is under debate. The enzyme is active with cobalt, zinc, manganese or divalent iron ions. Most likely, methionine aminopeptidases function as mononuclear Fe(2+)-metalloproteases under physiological conditions, and the catalytically relevant metal-binding site has been assigned to the histidine-containing high-affinity site.</text>
</comment>
<feature type="binding site" evidence="6">
    <location>
        <position position="169"/>
    </location>
    <ligand>
        <name>a divalent metal cation</name>
        <dbReference type="ChEBI" id="CHEBI:60240"/>
        <label>2</label>
        <note>catalytic</note>
    </ligand>
</feature>
<dbReference type="InterPro" id="IPR002467">
    <property type="entry name" value="Pept_M24A_MAP1"/>
</dbReference>
<gene>
    <name evidence="6" type="primary">map</name>
    <name evidence="9" type="ORF">M8044_000183</name>
</gene>
<dbReference type="PANTHER" id="PTHR43330">
    <property type="entry name" value="METHIONINE AMINOPEPTIDASE"/>
    <property type="match status" value="1"/>
</dbReference>
<dbReference type="Pfam" id="PF00557">
    <property type="entry name" value="Peptidase_M24"/>
    <property type="match status" value="1"/>
</dbReference>
<evidence type="ECO:0000256" key="7">
    <source>
        <dbReference type="RuleBase" id="RU003653"/>
    </source>
</evidence>
<dbReference type="EMBL" id="JANHJP010000003">
    <property type="protein sequence ID" value="MDC9031964.1"/>
    <property type="molecule type" value="Genomic_DNA"/>
</dbReference>
<dbReference type="Gene3D" id="3.90.230.10">
    <property type="entry name" value="Creatinase/methionine aminopeptidase superfamily"/>
    <property type="match status" value="1"/>
</dbReference>
<feature type="binding site" evidence="6">
    <location>
        <position position="202"/>
    </location>
    <ligand>
        <name>a divalent metal cation</name>
        <dbReference type="ChEBI" id="CHEBI:60240"/>
        <label>2</label>
        <note>catalytic</note>
    </ligand>
</feature>
<protein>
    <recommendedName>
        <fullName evidence="6 7">Methionine aminopeptidase</fullName>
        <shortName evidence="6">MAP</shortName>
        <shortName evidence="6">MetAP</shortName>
        <ecNumber evidence="6 7">3.4.11.18</ecNumber>
    </recommendedName>
    <alternativeName>
        <fullName evidence="6">Peptidase M</fullName>
    </alternativeName>
</protein>
<dbReference type="PROSITE" id="PS00680">
    <property type="entry name" value="MAP_1"/>
    <property type="match status" value="1"/>
</dbReference>
<dbReference type="PANTHER" id="PTHR43330:SF27">
    <property type="entry name" value="METHIONINE AMINOPEPTIDASE"/>
    <property type="match status" value="1"/>
</dbReference>
<evidence type="ECO:0000256" key="4">
    <source>
        <dbReference type="ARBA" id="ARBA00022723"/>
    </source>
</evidence>
<dbReference type="PRINTS" id="PR00599">
    <property type="entry name" value="MAPEPTIDASE"/>
</dbReference>
<keyword evidence="2 6" id="KW-0031">Aminopeptidase</keyword>
<dbReference type="RefSeq" id="WP_273585184.1">
    <property type="nucleotide sequence ID" value="NZ_JANHJP010000003.1"/>
</dbReference>
<evidence type="ECO:0000259" key="8">
    <source>
        <dbReference type="Pfam" id="PF00557"/>
    </source>
</evidence>
<feature type="binding site" evidence="6">
    <location>
        <position position="106"/>
    </location>
    <ligand>
        <name>a divalent metal cation</name>
        <dbReference type="ChEBI" id="CHEBI:60240"/>
        <label>2</label>
        <note>catalytic</note>
    </ligand>
</feature>
<comment type="function">
    <text evidence="1 6">Removes the N-terminal methionine from nascent proteins. The N-terminal methionine is often cleaved when the second residue in the primary sequence is small and uncharged (Met-Ala-, Cys, Gly, Pro, Ser, Thr, or Val). Requires deformylation of the N(alpha)-formylated initiator methionine before it can be hydrolyzed.</text>
</comment>
<evidence type="ECO:0000256" key="6">
    <source>
        <dbReference type="HAMAP-Rule" id="MF_01974"/>
    </source>
</evidence>